<reference evidence="1" key="1">
    <citation type="submission" date="2024-09" db="EMBL/GenBank/DDBJ databases">
        <authorList>
            <person name="Liu J."/>
        </authorList>
    </citation>
    <scope>NUCLEOTIDE SEQUENCE</scope>
    <source>
        <strain evidence="1">NBU2967</strain>
    </source>
</reference>
<comment type="caution">
    <text evidence="1">The sequence shown here is derived from an EMBL/GenBank/DDBJ whole genome shotgun (WGS) entry which is preliminary data.</text>
</comment>
<gene>
    <name evidence="1" type="ORF">ACEZ3G_04980</name>
</gene>
<proteinExistence type="predicted"/>
<name>A0ACC7LIH6_9FLAO</name>
<sequence>MKELTDERLMAEVAGGRLDNLKILFERHHVHVYNFLYKMSRDRMLSEDITQDVFYKLMKYRGSYNGGNFVSWMFTIARNNLKTHYRRNHADNEDLSVLEYRVTDNDEEKTEDYSHLQKALAKLDASDRELLVMNRFQEIKYAELAEITGSTPGAVKTKVSRALKKLKTVYFENI</sequence>
<evidence type="ECO:0000313" key="2">
    <source>
        <dbReference type="Proteomes" id="UP001595191"/>
    </source>
</evidence>
<keyword evidence="2" id="KW-1185">Reference proteome</keyword>
<dbReference type="EMBL" id="JBHFPV010000001">
    <property type="protein sequence ID" value="MFH6602819.1"/>
    <property type="molecule type" value="Genomic_DNA"/>
</dbReference>
<protein>
    <submittedName>
        <fullName evidence="1">RNA polymerase sigma factor</fullName>
    </submittedName>
</protein>
<organism evidence="1 2">
    <name type="scientific">Meishania litoralis</name>
    <dbReference type="NCBI Taxonomy" id="3434685"/>
    <lineage>
        <taxon>Bacteria</taxon>
        <taxon>Pseudomonadati</taxon>
        <taxon>Bacteroidota</taxon>
        <taxon>Flavobacteriia</taxon>
        <taxon>Flavobacteriales</taxon>
        <taxon>Flavobacteriaceae</taxon>
        <taxon>Meishania</taxon>
    </lineage>
</organism>
<evidence type="ECO:0000313" key="1">
    <source>
        <dbReference type="EMBL" id="MFH6602819.1"/>
    </source>
</evidence>
<accession>A0ACC7LIH6</accession>
<dbReference type="Proteomes" id="UP001595191">
    <property type="component" value="Unassembled WGS sequence"/>
</dbReference>